<gene>
    <name evidence="2" type="ORF">KUTeg_023896</name>
</gene>
<proteinExistence type="predicted"/>
<evidence type="ECO:0000313" key="3">
    <source>
        <dbReference type="Proteomes" id="UP001217089"/>
    </source>
</evidence>
<comment type="caution">
    <text evidence="2">The sequence shown here is derived from an EMBL/GenBank/DDBJ whole genome shotgun (WGS) entry which is preliminary data.</text>
</comment>
<feature type="compositionally biased region" description="Polar residues" evidence="1">
    <location>
        <begin position="197"/>
        <end position="224"/>
    </location>
</feature>
<evidence type="ECO:0000313" key="2">
    <source>
        <dbReference type="EMBL" id="KAJ8298553.1"/>
    </source>
</evidence>
<dbReference type="InterPro" id="IPR036875">
    <property type="entry name" value="Znf_CCHC_sf"/>
</dbReference>
<name>A0ABQ9DZ57_TEGGR</name>
<evidence type="ECO:0008006" key="4">
    <source>
        <dbReference type="Google" id="ProtNLM"/>
    </source>
</evidence>
<protein>
    <recommendedName>
        <fullName evidence="4">CCHC-type domain-containing protein</fullName>
    </recommendedName>
</protein>
<keyword evidence="3" id="KW-1185">Reference proteome</keyword>
<feature type="region of interest" description="Disordered" evidence="1">
    <location>
        <begin position="187"/>
        <end position="233"/>
    </location>
</feature>
<dbReference type="Gene3D" id="4.10.60.10">
    <property type="entry name" value="Zinc finger, CCHC-type"/>
    <property type="match status" value="1"/>
</dbReference>
<accession>A0ABQ9DZ57</accession>
<dbReference type="SUPFAM" id="SSF57756">
    <property type="entry name" value="Retrovirus zinc finger-like domains"/>
    <property type="match status" value="1"/>
</dbReference>
<evidence type="ECO:0000256" key="1">
    <source>
        <dbReference type="SAM" id="MobiDB-lite"/>
    </source>
</evidence>
<organism evidence="2 3">
    <name type="scientific">Tegillarca granosa</name>
    <name type="common">Malaysian cockle</name>
    <name type="synonym">Anadara granosa</name>
    <dbReference type="NCBI Taxonomy" id="220873"/>
    <lineage>
        <taxon>Eukaryota</taxon>
        <taxon>Metazoa</taxon>
        <taxon>Spiralia</taxon>
        <taxon>Lophotrochozoa</taxon>
        <taxon>Mollusca</taxon>
        <taxon>Bivalvia</taxon>
        <taxon>Autobranchia</taxon>
        <taxon>Pteriomorphia</taxon>
        <taxon>Arcoida</taxon>
        <taxon>Arcoidea</taxon>
        <taxon>Arcidae</taxon>
        <taxon>Tegillarca</taxon>
    </lineage>
</organism>
<reference evidence="2 3" key="1">
    <citation type="submission" date="2022-12" db="EMBL/GenBank/DDBJ databases">
        <title>Chromosome-level genome of Tegillarca granosa.</title>
        <authorList>
            <person name="Kim J."/>
        </authorList>
    </citation>
    <scope>NUCLEOTIDE SEQUENCE [LARGE SCALE GENOMIC DNA]</scope>
    <source>
        <strain evidence="2">Teg-2019</strain>
        <tissue evidence="2">Adductor muscle</tissue>
    </source>
</reference>
<sequence>MFRCGGKDHLQRPCFWTGVGKPDPTIRCLICSQYGHIAVQCGKFTSNAVNPNDNEMHAIVDHLMGKCLLILLIIYHLSDHLTDSQSDTDSDSDCENVHVFQNIQVKNRVPVLVDDDGYDRDTDDVIDTCRKNRNIQKSFKVQTRKKDKFNKSSLDICPANTSMKLNDNASSPTCGDIDTQLCKQTSSNSGVIPVQPDHTSTVSEQSSNILDIPNINQTTTGTESSDTDLHDGR</sequence>
<dbReference type="Proteomes" id="UP001217089">
    <property type="component" value="Unassembled WGS sequence"/>
</dbReference>
<dbReference type="EMBL" id="JARBDR010000922">
    <property type="protein sequence ID" value="KAJ8298553.1"/>
    <property type="molecule type" value="Genomic_DNA"/>
</dbReference>